<dbReference type="Proteomes" id="UP000003828">
    <property type="component" value="Unassembled WGS sequence"/>
</dbReference>
<dbReference type="EMBL" id="BAEG01000047">
    <property type="protein sequence ID" value="GAB13739.1"/>
    <property type="molecule type" value="Genomic_DNA"/>
</dbReference>
<proteinExistence type="predicted"/>
<reference evidence="1 2" key="1">
    <citation type="submission" date="2011-12" db="EMBL/GenBank/DDBJ databases">
        <title>Whole genome shotgun sequence of Arthrobacter globiformis NBRC 12137.</title>
        <authorList>
            <person name="Miyazawa S."/>
            <person name="Hosoyama A."/>
            <person name="Tsuchikane K."/>
            <person name="Katsumata H."/>
            <person name="Yamazaki S."/>
            <person name="Fujita N."/>
        </authorList>
    </citation>
    <scope>NUCLEOTIDE SEQUENCE [LARGE SCALE GENOMIC DNA]</scope>
    <source>
        <strain evidence="1 2">NBRC 12137</strain>
    </source>
</reference>
<evidence type="ECO:0000313" key="2">
    <source>
        <dbReference type="Proteomes" id="UP000003828"/>
    </source>
</evidence>
<evidence type="ECO:0000313" key="1">
    <source>
        <dbReference type="EMBL" id="GAB13739.1"/>
    </source>
</evidence>
<keyword evidence="2" id="KW-1185">Reference proteome</keyword>
<protein>
    <submittedName>
        <fullName evidence="1">Uncharacterized protein</fullName>
    </submittedName>
</protein>
<dbReference type="AlphaFoldDB" id="H0QLN8"/>
<comment type="caution">
    <text evidence="1">The sequence shown here is derived from an EMBL/GenBank/DDBJ whole genome shotgun (WGS) entry which is preliminary data.</text>
</comment>
<sequence>MVTGRIYPTTGTRRQRPNLLQIHSFRVVMTQHITPTNPILINGACALVLLGTGTAQPVIQ</sequence>
<name>H0QLN8_ARTG1</name>
<accession>H0QLN8</accession>
<organism evidence="1 2">
    <name type="scientific">Arthrobacter globiformis (strain ATCC 8010 / DSM 20124 / JCM 1332 / NBRC 12137 / NCIMB 8907 / NRRL B-2979 / 168)</name>
    <dbReference type="NCBI Taxonomy" id="1077972"/>
    <lineage>
        <taxon>Bacteria</taxon>
        <taxon>Bacillati</taxon>
        <taxon>Actinomycetota</taxon>
        <taxon>Actinomycetes</taxon>
        <taxon>Micrococcales</taxon>
        <taxon>Micrococcaceae</taxon>
        <taxon>Arthrobacter</taxon>
    </lineage>
</organism>
<gene>
    <name evidence="1" type="ORF">ARGLB_047_00890</name>
</gene>